<keyword evidence="2" id="KW-1185">Reference proteome</keyword>
<dbReference type="AlphaFoldDB" id="A0A916YM48"/>
<comment type="caution">
    <text evidence="1">The sequence shown here is derived from an EMBL/GenBank/DDBJ whole genome shotgun (WGS) entry which is preliminary data.</text>
</comment>
<reference evidence="1" key="1">
    <citation type="journal article" date="2014" name="Int. J. Syst. Evol. Microbiol.">
        <title>Complete genome sequence of Corynebacterium casei LMG S-19264T (=DSM 44701T), isolated from a smear-ripened cheese.</title>
        <authorList>
            <consortium name="US DOE Joint Genome Institute (JGI-PGF)"/>
            <person name="Walter F."/>
            <person name="Albersmeier A."/>
            <person name="Kalinowski J."/>
            <person name="Ruckert C."/>
        </authorList>
    </citation>
    <scope>NUCLEOTIDE SEQUENCE</scope>
    <source>
        <strain evidence="1">CGMCC 1.15958</strain>
    </source>
</reference>
<evidence type="ECO:0000313" key="1">
    <source>
        <dbReference type="EMBL" id="GGD52154.1"/>
    </source>
</evidence>
<accession>A0A916YM48</accession>
<organism evidence="1 2">
    <name type="scientific">Emticicia aquatilis</name>
    <dbReference type="NCBI Taxonomy" id="1537369"/>
    <lineage>
        <taxon>Bacteria</taxon>
        <taxon>Pseudomonadati</taxon>
        <taxon>Bacteroidota</taxon>
        <taxon>Cytophagia</taxon>
        <taxon>Cytophagales</taxon>
        <taxon>Leadbetterellaceae</taxon>
        <taxon>Emticicia</taxon>
    </lineage>
</organism>
<name>A0A916YM48_9BACT</name>
<proteinExistence type="predicted"/>
<protein>
    <submittedName>
        <fullName evidence="1">Uncharacterized protein</fullName>
    </submittedName>
</protein>
<gene>
    <name evidence="1" type="ORF">GCM10011514_15480</name>
</gene>
<evidence type="ECO:0000313" key="2">
    <source>
        <dbReference type="Proteomes" id="UP000609064"/>
    </source>
</evidence>
<dbReference type="Proteomes" id="UP000609064">
    <property type="component" value="Unassembled WGS sequence"/>
</dbReference>
<dbReference type="EMBL" id="BMKK01000003">
    <property type="protein sequence ID" value="GGD52154.1"/>
    <property type="molecule type" value="Genomic_DNA"/>
</dbReference>
<reference evidence="1" key="2">
    <citation type="submission" date="2020-09" db="EMBL/GenBank/DDBJ databases">
        <authorList>
            <person name="Sun Q."/>
            <person name="Zhou Y."/>
        </authorList>
    </citation>
    <scope>NUCLEOTIDE SEQUENCE</scope>
    <source>
        <strain evidence="1">CGMCC 1.15958</strain>
    </source>
</reference>
<sequence length="112" mass="13322">MRIKNVEFLFSLYKTQKRSSILLDLFCWQYKSSNPNLRFYQILISFESIKLQKMSTSVVPISVEERIRNRRALANLLLERKKLTKLEILEDAKNPKFQEIVSSLRAKNKMPK</sequence>